<evidence type="ECO:0000313" key="3">
    <source>
        <dbReference type="Proteomes" id="UP000765509"/>
    </source>
</evidence>
<dbReference type="EMBL" id="AVOT02029913">
    <property type="protein sequence ID" value="MBW0522916.1"/>
    <property type="molecule type" value="Genomic_DNA"/>
</dbReference>
<keyword evidence="3" id="KW-1185">Reference proteome</keyword>
<protein>
    <submittedName>
        <fullName evidence="2">Uncharacterized protein</fullName>
    </submittedName>
</protein>
<organism evidence="2 3">
    <name type="scientific">Austropuccinia psidii MF-1</name>
    <dbReference type="NCBI Taxonomy" id="1389203"/>
    <lineage>
        <taxon>Eukaryota</taxon>
        <taxon>Fungi</taxon>
        <taxon>Dikarya</taxon>
        <taxon>Basidiomycota</taxon>
        <taxon>Pucciniomycotina</taxon>
        <taxon>Pucciniomycetes</taxon>
        <taxon>Pucciniales</taxon>
        <taxon>Sphaerophragmiaceae</taxon>
        <taxon>Austropuccinia</taxon>
    </lineage>
</organism>
<name>A0A9Q3EIE5_9BASI</name>
<reference evidence="2" key="1">
    <citation type="submission" date="2021-03" db="EMBL/GenBank/DDBJ databases">
        <title>Draft genome sequence of rust myrtle Austropuccinia psidii MF-1, a brazilian biotype.</title>
        <authorList>
            <person name="Quecine M.C."/>
            <person name="Pachon D.M.R."/>
            <person name="Bonatelli M.L."/>
            <person name="Correr F.H."/>
            <person name="Franceschini L.M."/>
            <person name="Leite T.F."/>
            <person name="Margarido G.R.A."/>
            <person name="Almeida C.A."/>
            <person name="Ferrarezi J.A."/>
            <person name="Labate C.A."/>
        </authorList>
    </citation>
    <scope>NUCLEOTIDE SEQUENCE</scope>
    <source>
        <strain evidence="2">MF-1</strain>
    </source>
</reference>
<sequence length="128" mass="14370">MWWKRKRNSVSSVTLELLSRVIKPKEVIPSDIHNKILKVIKLWSHNSIYGILKVLNLGLQDCLTNQSTRKDLFFSSGDVTLLHGPGTPSMGPGHKIQRPTSGSLKPLEPHKHWAQGAPLVLRDNNSPH</sequence>
<accession>A0A9Q3EIE5</accession>
<evidence type="ECO:0000313" key="2">
    <source>
        <dbReference type="EMBL" id="MBW0522916.1"/>
    </source>
</evidence>
<dbReference type="AlphaFoldDB" id="A0A9Q3EIE5"/>
<comment type="caution">
    <text evidence="2">The sequence shown here is derived from an EMBL/GenBank/DDBJ whole genome shotgun (WGS) entry which is preliminary data.</text>
</comment>
<dbReference type="Proteomes" id="UP000765509">
    <property type="component" value="Unassembled WGS sequence"/>
</dbReference>
<gene>
    <name evidence="2" type="ORF">O181_062631</name>
</gene>
<proteinExistence type="predicted"/>
<evidence type="ECO:0000256" key="1">
    <source>
        <dbReference type="SAM" id="MobiDB-lite"/>
    </source>
</evidence>
<feature type="region of interest" description="Disordered" evidence="1">
    <location>
        <begin position="84"/>
        <end position="105"/>
    </location>
</feature>